<evidence type="ECO:0008006" key="3">
    <source>
        <dbReference type="Google" id="ProtNLM"/>
    </source>
</evidence>
<organism evidence="1 2">
    <name type="scientific">Aquimarina gracilis</name>
    <dbReference type="NCBI Taxonomy" id="874422"/>
    <lineage>
        <taxon>Bacteria</taxon>
        <taxon>Pseudomonadati</taxon>
        <taxon>Bacteroidota</taxon>
        <taxon>Flavobacteriia</taxon>
        <taxon>Flavobacteriales</taxon>
        <taxon>Flavobacteriaceae</taxon>
        <taxon>Aquimarina</taxon>
    </lineage>
</organism>
<evidence type="ECO:0000313" key="1">
    <source>
        <dbReference type="EMBL" id="MEB3347419.1"/>
    </source>
</evidence>
<gene>
    <name evidence="1" type="ORF">U6A24_18230</name>
</gene>
<comment type="caution">
    <text evidence="1">The sequence shown here is derived from an EMBL/GenBank/DDBJ whole genome shotgun (WGS) entry which is preliminary data.</text>
</comment>
<dbReference type="SUPFAM" id="SSF47789">
    <property type="entry name" value="C-terminal domain of RNA polymerase alpha subunit"/>
    <property type="match status" value="1"/>
</dbReference>
<keyword evidence="2" id="KW-1185">Reference proteome</keyword>
<protein>
    <recommendedName>
        <fullName evidence="3">Ferrous iron transport protein A</fullName>
    </recommendedName>
</protein>
<accession>A0ABU5ZZV2</accession>
<name>A0ABU5ZZV2_9FLAO</name>
<evidence type="ECO:0000313" key="2">
    <source>
        <dbReference type="Proteomes" id="UP001327027"/>
    </source>
</evidence>
<dbReference type="RefSeq" id="WP_324181445.1">
    <property type="nucleotide sequence ID" value="NZ_BAABAW010000014.1"/>
</dbReference>
<dbReference type="EMBL" id="JAYKLX010000009">
    <property type="protein sequence ID" value="MEB3347419.1"/>
    <property type="molecule type" value="Genomic_DNA"/>
</dbReference>
<sequence length="84" mass="9563">MKSENSFKNTTLKQPSFLVESLDKLEIGQHLRKFMDQEGYTCIKQLVDIGGPALLKLEGFSYLCLYDLLKVLDTYGDISLLSEK</sequence>
<dbReference type="Proteomes" id="UP001327027">
    <property type="component" value="Unassembled WGS sequence"/>
</dbReference>
<proteinExistence type="predicted"/>
<reference evidence="1 2" key="1">
    <citation type="journal article" date="2013" name="Int. J. Syst. Evol. Microbiol.">
        <title>Aquimarina gracilis sp. nov., isolated from the gut microflora of a mussel, Mytilus coruscus, and emended description of Aquimarina spongiae.</title>
        <authorList>
            <person name="Park S.C."/>
            <person name="Choe H.N."/>
            <person name="Baik K.S."/>
            <person name="Seong C.N."/>
        </authorList>
    </citation>
    <scope>NUCLEOTIDE SEQUENCE [LARGE SCALE GENOMIC DNA]</scope>
    <source>
        <strain evidence="1 2">PSC32</strain>
    </source>
</reference>